<dbReference type="EMBL" id="RBTD01000336">
    <property type="protein sequence ID" value="RMT17062.1"/>
    <property type="molecule type" value="Genomic_DNA"/>
</dbReference>
<dbReference type="Proteomes" id="UP000276194">
    <property type="component" value="Unassembled WGS sequence"/>
</dbReference>
<evidence type="ECO:0000313" key="2">
    <source>
        <dbReference type="EMBL" id="RMT17062.1"/>
    </source>
</evidence>
<evidence type="ECO:0000313" key="3">
    <source>
        <dbReference type="Proteomes" id="UP000276194"/>
    </source>
</evidence>
<protein>
    <submittedName>
        <fullName evidence="1">Uncharacterized protein</fullName>
    </submittedName>
</protein>
<dbReference type="Proteomes" id="UP000279553">
    <property type="component" value="Unassembled WGS sequence"/>
</dbReference>
<sequence>MVFNACIGLFASKLAPTMVRTHDLVGVTGVAIRIAREGVGHKKARWRFSRQRAFVWL</sequence>
<dbReference type="AlphaFoldDB" id="A0A3M4LEK8"/>
<proteinExistence type="predicted"/>
<reference evidence="3 4" key="1">
    <citation type="submission" date="2018-08" db="EMBL/GenBank/DDBJ databases">
        <title>Recombination of ecologically and evolutionarily significant loci maintains genetic cohesion in the Pseudomonas syringae species complex.</title>
        <authorList>
            <person name="Dillon M."/>
            <person name="Thakur S."/>
            <person name="Almeida R.N.D."/>
            <person name="Weir B.S."/>
            <person name="Guttman D.S."/>
        </authorList>
    </citation>
    <scope>NUCLEOTIDE SEQUENCE [LARGE SCALE GENOMIC DNA]</scope>
    <source>
        <strain evidence="1 4">ICMP 535</strain>
        <strain evidence="2 3">ICMP 6941</strain>
    </source>
</reference>
<dbReference type="EMBL" id="RBRD01000084">
    <property type="protein sequence ID" value="RMQ39929.1"/>
    <property type="molecule type" value="Genomic_DNA"/>
</dbReference>
<comment type="caution">
    <text evidence="1">The sequence shown here is derived from an EMBL/GenBank/DDBJ whole genome shotgun (WGS) entry which is preliminary data.</text>
</comment>
<evidence type="ECO:0000313" key="1">
    <source>
        <dbReference type="EMBL" id="RMQ39929.1"/>
    </source>
</evidence>
<evidence type="ECO:0000313" key="4">
    <source>
        <dbReference type="Proteomes" id="UP000279553"/>
    </source>
</evidence>
<organism evidence="1 4">
    <name type="scientific">Pseudomonas amygdali pv. mori</name>
    <dbReference type="NCBI Taxonomy" id="34065"/>
    <lineage>
        <taxon>Bacteria</taxon>
        <taxon>Pseudomonadati</taxon>
        <taxon>Pseudomonadota</taxon>
        <taxon>Gammaproteobacteria</taxon>
        <taxon>Pseudomonadales</taxon>
        <taxon>Pseudomonadaceae</taxon>
        <taxon>Pseudomonas</taxon>
        <taxon>Pseudomonas amygdali</taxon>
    </lineage>
</organism>
<accession>A0A3M4LEK8</accession>
<gene>
    <name evidence="2" type="ORF">ALP52_01599</name>
    <name evidence="1" type="ORF">ALQ05_02703</name>
</gene>
<name>A0A3M4LEK8_PSEA0</name>